<dbReference type="AlphaFoldDB" id="A0A7T4U0L4"/>
<reference evidence="2 3" key="1">
    <citation type="submission" date="2020-12" db="EMBL/GenBank/DDBJ databases">
        <title>Identification and biosynthesis of polyene macrolides produced by Streptomyces alfalfae Men-myco-93-63.</title>
        <authorList>
            <person name="Liu D."/>
            <person name="Li Y."/>
            <person name="Liu L."/>
            <person name="Han X."/>
            <person name="Shen F."/>
        </authorList>
    </citation>
    <scope>NUCLEOTIDE SEQUENCE [LARGE SCALE GENOMIC DNA]</scope>
    <source>
        <strain evidence="2 3">Men-myco-93-63</strain>
    </source>
</reference>
<dbReference type="RefSeq" id="WP_198504210.1">
    <property type="nucleotide sequence ID" value="NZ_CP065959.1"/>
</dbReference>
<dbReference type="Proteomes" id="UP000596130">
    <property type="component" value="Chromosome"/>
</dbReference>
<feature type="region of interest" description="Disordered" evidence="1">
    <location>
        <begin position="30"/>
        <end position="106"/>
    </location>
</feature>
<evidence type="ECO:0000313" key="2">
    <source>
        <dbReference type="EMBL" id="QQC92460.1"/>
    </source>
</evidence>
<protein>
    <submittedName>
        <fullName evidence="2">Uncharacterized protein</fullName>
    </submittedName>
</protein>
<gene>
    <name evidence="2" type="ORF">I8755_31795</name>
</gene>
<dbReference type="Gene3D" id="3.40.50.720">
    <property type="entry name" value="NAD(P)-binding Rossmann-like Domain"/>
    <property type="match status" value="1"/>
</dbReference>
<dbReference type="EMBL" id="CP065959">
    <property type="protein sequence ID" value="QQC92460.1"/>
    <property type="molecule type" value="Genomic_DNA"/>
</dbReference>
<sequence length="184" mass="18793">MQGVAVEVRRAGACRVARCAAEGEDLQLAGLARGPEEVEDGQGAPPGSAGRGTAEEAAPDQAVGRAGEQAGRGAPALGRGDGLAAVRRPHEGAVPRRGGRTGRRRAAVRDQAAGLGGELRLGAGGLIAHLALRSLLPMGAEHAWGRVTTLDVSTGEQSSVTTRRDPFCPDCVTRAPAAREWVAL</sequence>
<proteinExistence type="predicted"/>
<evidence type="ECO:0000313" key="3">
    <source>
        <dbReference type="Proteomes" id="UP000596130"/>
    </source>
</evidence>
<feature type="compositionally biased region" description="Basic residues" evidence="1">
    <location>
        <begin position="97"/>
        <end position="106"/>
    </location>
</feature>
<evidence type="ECO:0000256" key="1">
    <source>
        <dbReference type="SAM" id="MobiDB-lite"/>
    </source>
</evidence>
<organism evidence="2 3">
    <name type="scientific">Streptomyces alfalfae</name>
    <dbReference type="NCBI Taxonomy" id="1642299"/>
    <lineage>
        <taxon>Bacteria</taxon>
        <taxon>Bacillati</taxon>
        <taxon>Actinomycetota</taxon>
        <taxon>Actinomycetes</taxon>
        <taxon>Kitasatosporales</taxon>
        <taxon>Streptomycetaceae</taxon>
        <taxon>Streptomyces</taxon>
    </lineage>
</organism>
<name>A0A7T4U0L4_9ACTN</name>
<accession>A0A7T4U0L4</accession>